<keyword evidence="9" id="KW-1185">Reference proteome</keyword>
<dbReference type="Pfam" id="PF02775">
    <property type="entry name" value="TPP_enzyme_C"/>
    <property type="match status" value="1"/>
</dbReference>
<accession>A0ABZ2L6F6</accession>
<dbReference type="SUPFAM" id="SSF52922">
    <property type="entry name" value="TK C-terminal domain-like"/>
    <property type="match status" value="1"/>
</dbReference>
<dbReference type="NCBIfam" id="NF009589">
    <property type="entry name" value="PRK13030.1"/>
    <property type="match status" value="1"/>
</dbReference>
<evidence type="ECO:0000256" key="2">
    <source>
        <dbReference type="ARBA" id="ARBA00022485"/>
    </source>
</evidence>
<dbReference type="PANTHER" id="PTHR48084:SF3">
    <property type="entry name" value="SUBUNIT OF PYRUVATE:FLAVODOXIN OXIDOREDUCTASE"/>
    <property type="match status" value="1"/>
</dbReference>
<keyword evidence="6" id="KW-0411">Iron-sulfur</keyword>
<keyword evidence="1" id="KW-0813">Transport</keyword>
<keyword evidence="5" id="KW-0408">Iron</keyword>
<keyword evidence="2" id="KW-0479">Metal-binding</keyword>
<feature type="domain" description="4Fe-4S ferredoxin-type" evidence="7">
    <location>
        <begin position="604"/>
        <end position="636"/>
    </location>
</feature>
<evidence type="ECO:0000313" key="9">
    <source>
        <dbReference type="Proteomes" id="UP001374803"/>
    </source>
</evidence>
<reference evidence="8" key="1">
    <citation type="submission" date="2021-12" db="EMBL/GenBank/DDBJ databases">
        <title>Discovery of the Pendulisporaceae a myxobacterial family with distinct sporulation behavior and unique specialized metabolism.</title>
        <authorList>
            <person name="Garcia R."/>
            <person name="Popoff A."/>
            <person name="Bader C.D."/>
            <person name="Loehr J."/>
            <person name="Walesch S."/>
            <person name="Walt C."/>
            <person name="Boldt J."/>
            <person name="Bunk B."/>
            <person name="Haeckl F.J.F.P.J."/>
            <person name="Gunesch A.P."/>
            <person name="Birkelbach J."/>
            <person name="Nuebel U."/>
            <person name="Pietschmann T."/>
            <person name="Bach T."/>
            <person name="Mueller R."/>
        </authorList>
    </citation>
    <scope>NUCLEOTIDE SEQUENCE</scope>
    <source>
        <strain evidence="8">MSr11367</strain>
    </source>
</reference>
<evidence type="ECO:0000313" key="8">
    <source>
        <dbReference type="EMBL" id="WXB06347.1"/>
    </source>
</evidence>
<dbReference type="InterPro" id="IPR019752">
    <property type="entry name" value="Pyrv/ketoisovalerate_OxRed_cat"/>
</dbReference>
<dbReference type="SUPFAM" id="SSF53323">
    <property type="entry name" value="Pyruvate-ferredoxin oxidoreductase, PFOR, domain III"/>
    <property type="match status" value="1"/>
</dbReference>
<dbReference type="EMBL" id="CP089983">
    <property type="protein sequence ID" value="WXB06347.1"/>
    <property type="molecule type" value="Genomic_DNA"/>
</dbReference>
<dbReference type="InterPro" id="IPR046667">
    <property type="entry name" value="DUF6537"/>
</dbReference>
<dbReference type="InterPro" id="IPR009014">
    <property type="entry name" value="Transketo_C/PFOR_II"/>
</dbReference>
<evidence type="ECO:0000256" key="3">
    <source>
        <dbReference type="ARBA" id="ARBA00022982"/>
    </source>
</evidence>
<sequence>MDEFSLEDRYLRTEGTVYLTGIQALVRVLLDQARYDRRRGRASAAFVSGYEGSPLGGFDLELARRASMLGPLGIVHRPGLNEELAATSVMGSQLARRPHGVVGMWYGKAPGLDRATDALRHANLVGTDPHGGAVALVGDDPNAKSSTVPTSSEQALADLAMPVFYPADSQDLLEYGLHAVQLSRVSGLWAAMKIVANVADAAGTVRVPSTWAPPELPGAVHVPNARLLGQQIALERSLYTERLPRALEYVRASGVNRILRGPQDRIGIVSSGKSYLDVRQALRALGLDAEALQRFGIRILKLGVIHPIDPEIVRAFASGLVEVIVVEEKRSFIEAAVKSILYGLPDAPEIHGKSSFPEFGELEPDAMAAVFARCLLARGDIESVRAWQERRRPERVAVPLLARTPYFCSGCPHNTSTKVPEGTLVGGGIGCHTLALLMKPEQVGNIVGITQMGGEGAQWIGMSPFVDTPHLVQNIGDGTFAHSGSLAVRAAVAADANITFKLLHNSAVAMTGGQNAVGSLPVERIAQLLLVEGVKKVIITSDDPDRLRALSLPEAVDVRHRDEVVRAQEELATVRGVTVLIHDQECAAEKRRKRRRGVRDTPVARVVINERVCEGCGDCGVKSNCLSVQPVETEYGRKTRIHQSSCNVDYSCLGGDCPSFLRVVPGERARREPAKLESSELPPVHHGDRDFTVRITGVGGTGVVTLSQILGTAAALAGKHVRTLDQIGLAQKGGAVVSDIKVTSEPIERAAKLSEGEADLYLACDALVGADPLHLAAADPSRSTAIVSTSEVPTGRMVADPYLSYPKRGDLRSAISVAARTSFYLDARALAEELFGDDQYANILQLGAAYQSGVIGLPESAIERAIHLNGTSVERNLQAFRYGRRAFCQPAEEAPEPVTDLTQLIEHRAADLAEYQSPSYARTYRDFVERVQAYGVEKVTHAVARHLYKLMAYKDEYEVARLSLMLDVDAKFGAGAKYSYLLHPPLLRALGLKRKLSLGRWFRPMFRILSAMRILRGTWFDVFGYAHVRRVERTLVGEYQTAVLDALDTKGDADTIAELAALPDMVRGYEAIKLKNVDAYRARQSELLAVLRG</sequence>
<dbReference type="InterPro" id="IPR011766">
    <property type="entry name" value="TPP_enzyme_TPP-bd"/>
</dbReference>
<dbReference type="PROSITE" id="PS51379">
    <property type="entry name" value="4FE4S_FER_2"/>
    <property type="match status" value="1"/>
</dbReference>
<keyword evidence="2" id="KW-0004">4Fe-4S</keyword>
<dbReference type="InterPro" id="IPR051457">
    <property type="entry name" value="2-oxoacid:Fd_oxidoreductase"/>
</dbReference>
<dbReference type="NCBIfam" id="NF009588">
    <property type="entry name" value="PRK13029.1"/>
    <property type="match status" value="1"/>
</dbReference>
<protein>
    <submittedName>
        <fullName evidence="8">Indolepyruvate ferredoxin oxidoreductase family protein</fullName>
    </submittedName>
</protein>
<dbReference type="SUPFAM" id="SSF52518">
    <property type="entry name" value="Thiamin diphosphate-binding fold (THDP-binding)"/>
    <property type="match status" value="2"/>
</dbReference>
<dbReference type="InterPro" id="IPR017896">
    <property type="entry name" value="4Fe4S_Fe-S-bd"/>
</dbReference>
<evidence type="ECO:0000256" key="1">
    <source>
        <dbReference type="ARBA" id="ARBA00022448"/>
    </source>
</evidence>
<dbReference type="InterPro" id="IPR029061">
    <property type="entry name" value="THDP-binding"/>
</dbReference>
<dbReference type="InterPro" id="IPR002880">
    <property type="entry name" value="Pyrv_Fd/Flavodoxin_OxRdtase_N"/>
</dbReference>
<dbReference type="Gene3D" id="3.40.920.10">
    <property type="entry name" value="Pyruvate-ferredoxin oxidoreductase, PFOR, domain III"/>
    <property type="match status" value="1"/>
</dbReference>
<evidence type="ECO:0000259" key="7">
    <source>
        <dbReference type="PROSITE" id="PS51379"/>
    </source>
</evidence>
<keyword evidence="4" id="KW-0560">Oxidoreductase</keyword>
<dbReference type="Proteomes" id="UP001374803">
    <property type="component" value="Chromosome"/>
</dbReference>
<dbReference type="Pfam" id="PF20169">
    <property type="entry name" value="DUF6537"/>
    <property type="match status" value="1"/>
</dbReference>
<name>A0ABZ2L6F6_9BACT</name>
<gene>
    <name evidence="8" type="ORF">LVJ94_03685</name>
</gene>
<proteinExistence type="predicted"/>
<evidence type="ECO:0000256" key="5">
    <source>
        <dbReference type="ARBA" id="ARBA00023004"/>
    </source>
</evidence>
<dbReference type="RefSeq" id="WP_394835993.1">
    <property type="nucleotide sequence ID" value="NZ_CP089929.1"/>
</dbReference>
<dbReference type="Pfam" id="PF01558">
    <property type="entry name" value="POR"/>
    <property type="match status" value="1"/>
</dbReference>
<keyword evidence="3" id="KW-0249">Electron transport</keyword>
<organism evidence="8 9">
    <name type="scientific">Pendulispora rubella</name>
    <dbReference type="NCBI Taxonomy" id="2741070"/>
    <lineage>
        <taxon>Bacteria</taxon>
        <taxon>Pseudomonadati</taxon>
        <taxon>Myxococcota</taxon>
        <taxon>Myxococcia</taxon>
        <taxon>Myxococcales</taxon>
        <taxon>Sorangiineae</taxon>
        <taxon>Pendulisporaceae</taxon>
        <taxon>Pendulispora</taxon>
    </lineage>
</organism>
<dbReference type="PANTHER" id="PTHR48084">
    <property type="entry name" value="2-OXOGLUTARATE OXIDOREDUCTASE SUBUNIT KORB-RELATED"/>
    <property type="match status" value="1"/>
</dbReference>
<dbReference type="Gene3D" id="3.40.50.970">
    <property type="match status" value="1"/>
</dbReference>
<evidence type="ECO:0000256" key="4">
    <source>
        <dbReference type="ARBA" id="ARBA00023002"/>
    </source>
</evidence>
<dbReference type="CDD" id="cd07034">
    <property type="entry name" value="TPP_PYR_PFOR_IOR-alpha_like"/>
    <property type="match status" value="1"/>
</dbReference>
<evidence type="ECO:0000256" key="6">
    <source>
        <dbReference type="ARBA" id="ARBA00023014"/>
    </source>
</evidence>
<dbReference type="InterPro" id="IPR002869">
    <property type="entry name" value="Pyrv_flavodox_OxRed_cen"/>
</dbReference>